<organism evidence="1 2">
    <name type="scientific">Haemonchus contortus</name>
    <name type="common">Barber pole worm</name>
    <dbReference type="NCBI Taxonomy" id="6289"/>
    <lineage>
        <taxon>Eukaryota</taxon>
        <taxon>Metazoa</taxon>
        <taxon>Ecdysozoa</taxon>
        <taxon>Nematoda</taxon>
        <taxon>Chromadorea</taxon>
        <taxon>Rhabditida</taxon>
        <taxon>Rhabditina</taxon>
        <taxon>Rhabditomorpha</taxon>
        <taxon>Strongyloidea</taxon>
        <taxon>Trichostrongylidae</taxon>
        <taxon>Haemonchus</taxon>
    </lineage>
</organism>
<evidence type="ECO:0000313" key="1">
    <source>
        <dbReference type="Proteomes" id="UP000025227"/>
    </source>
</evidence>
<evidence type="ECO:0000313" key="2">
    <source>
        <dbReference type="WBParaSite" id="HCON_00030920-00001"/>
    </source>
</evidence>
<dbReference type="AlphaFoldDB" id="A0A7I4Y030"/>
<protein>
    <submittedName>
        <fullName evidence="2">VASt domain-containing protein</fullName>
    </submittedName>
</protein>
<proteinExistence type="predicted"/>
<sequence>YLGLHSKLHGKLKPFPGETASSTSSAPRYSEATTFLDFFEVQLAPPDMQHDLRCAAVRRLAGGEIHSVKRRLWKGETVERRMRMRTRTDTVHFVVEDDVEPGFSCLLDHVTIFSSDFRGTSRLSRTRYGSSQTRDGMT</sequence>
<dbReference type="WBParaSite" id="HCON_00030920-00001">
    <property type="protein sequence ID" value="HCON_00030920-00001"/>
    <property type="gene ID" value="HCON_00030920"/>
</dbReference>
<reference evidence="2" key="1">
    <citation type="submission" date="2020-12" db="UniProtKB">
        <authorList>
            <consortium name="WormBaseParasite"/>
        </authorList>
    </citation>
    <scope>IDENTIFICATION</scope>
    <source>
        <strain evidence="2">MHco3</strain>
    </source>
</reference>
<name>A0A7I4Y030_HAECO</name>
<dbReference type="Proteomes" id="UP000025227">
    <property type="component" value="Unplaced"/>
</dbReference>
<keyword evidence="1" id="KW-1185">Reference proteome</keyword>
<accession>A0A7I4Y030</accession>